<accession>A0ACB9J7P2</accession>
<reference evidence="1 2" key="2">
    <citation type="journal article" date="2022" name="Mol. Ecol. Resour.">
        <title>The genomes of chicory, endive, great burdock and yacon provide insights into Asteraceae paleo-polyploidization history and plant inulin production.</title>
        <authorList>
            <person name="Fan W."/>
            <person name="Wang S."/>
            <person name="Wang H."/>
            <person name="Wang A."/>
            <person name="Jiang F."/>
            <person name="Liu H."/>
            <person name="Zhao H."/>
            <person name="Xu D."/>
            <person name="Zhang Y."/>
        </authorList>
    </citation>
    <scope>NUCLEOTIDE SEQUENCE [LARGE SCALE GENOMIC DNA]</scope>
    <source>
        <strain evidence="2">cv. Yunnan</strain>
        <tissue evidence="1">Leaves</tissue>
    </source>
</reference>
<sequence length="156" mass="17103">MLYMLVSAVIVGLVPYYAIDIDSPISSAFSSHGIQGDMYIITIGVVTSLYLTLMGSLLPKTENRRRAIAYWVLNRKLAIQDLEKADLDDEKVVSTAGYIISTHETGVSGEKNELQATIDSVSLSYSNIISTHETDVEVSKSQTSVSGKKNELLQQK</sequence>
<proteinExistence type="predicted"/>
<evidence type="ECO:0000313" key="1">
    <source>
        <dbReference type="EMBL" id="KAI3815741.1"/>
    </source>
</evidence>
<reference evidence="2" key="1">
    <citation type="journal article" date="2022" name="Mol. Ecol. Resour.">
        <title>The genomes of chicory, endive, great burdock and yacon provide insights into Asteraceae palaeo-polyploidization history and plant inulin production.</title>
        <authorList>
            <person name="Fan W."/>
            <person name="Wang S."/>
            <person name="Wang H."/>
            <person name="Wang A."/>
            <person name="Jiang F."/>
            <person name="Liu H."/>
            <person name="Zhao H."/>
            <person name="Xu D."/>
            <person name="Zhang Y."/>
        </authorList>
    </citation>
    <scope>NUCLEOTIDE SEQUENCE [LARGE SCALE GENOMIC DNA]</scope>
    <source>
        <strain evidence="2">cv. Yunnan</strain>
    </source>
</reference>
<name>A0ACB9J7P2_9ASTR</name>
<dbReference type="Proteomes" id="UP001056120">
    <property type="component" value="Linkage Group LG05"/>
</dbReference>
<protein>
    <submittedName>
        <fullName evidence="1">Uncharacterized protein</fullName>
    </submittedName>
</protein>
<gene>
    <name evidence="1" type="ORF">L1987_15421</name>
</gene>
<organism evidence="1 2">
    <name type="scientific">Smallanthus sonchifolius</name>
    <dbReference type="NCBI Taxonomy" id="185202"/>
    <lineage>
        <taxon>Eukaryota</taxon>
        <taxon>Viridiplantae</taxon>
        <taxon>Streptophyta</taxon>
        <taxon>Embryophyta</taxon>
        <taxon>Tracheophyta</taxon>
        <taxon>Spermatophyta</taxon>
        <taxon>Magnoliopsida</taxon>
        <taxon>eudicotyledons</taxon>
        <taxon>Gunneridae</taxon>
        <taxon>Pentapetalae</taxon>
        <taxon>asterids</taxon>
        <taxon>campanulids</taxon>
        <taxon>Asterales</taxon>
        <taxon>Asteraceae</taxon>
        <taxon>Asteroideae</taxon>
        <taxon>Heliantheae alliance</taxon>
        <taxon>Millerieae</taxon>
        <taxon>Smallanthus</taxon>
    </lineage>
</organism>
<comment type="caution">
    <text evidence="1">The sequence shown here is derived from an EMBL/GenBank/DDBJ whole genome shotgun (WGS) entry which is preliminary data.</text>
</comment>
<keyword evidence="2" id="KW-1185">Reference proteome</keyword>
<evidence type="ECO:0000313" key="2">
    <source>
        <dbReference type="Proteomes" id="UP001056120"/>
    </source>
</evidence>
<dbReference type="EMBL" id="CM042022">
    <property type="protein sequence ID" value="KAI3815741.1"/>
    <property type="molecule type" value="Genomic_DNA"/>
</dbReference>